<feature type="transmembrane region" description="Helical" evidence="3">
    <location>
        <begin position="237"/>
        <end position="257"/>
    </location>
</feature>
<keyword evidence="3" id="KW-1133">Transmembrane helix</keyword>
<dbReference type="Proteomes" id="UP000254069">
    <property type="component" value="Unassembled WGS sequence"/>
</dbReference>
<sequence length="283" mass="31020">MQSALVSSEWLAAHLSDPKLVILDASMDKVIGRETIVYDEPCFIAGARRLDLERECTDLQSSELHALPSQAQFTELVQRLGIDQDSTVVIYDNQGIYSSPRGWWCFKVMGFEQVFVLDGGLPKWLKEQRPCADKPATEFQRGNACGQYQAEKVCNALQVLDTLAGKQAMILDARASSRFLGQSPEPREGVRSGHIPGAVNLPFAEVLDGDSLKPQPALEQIFLHLGAMDARRSGKPLIFSCGSGITACILILAAYQVRLDALILYDGSWADWGSKAHLPLATS</sequence>
<name>A0A380C600_9GAMM</name>
<protein>
    <submittedName>
        <fullName evidence="5">3-mercaptopyruvate sulfurtransferase</fullName>
        <ecNumber evidence="5">2.8.1.2</ecNumber>
    </submittedName>
</protein>
<keyword evidence="6" id="KW-1185">Reference proteome</keyword>
<evidence type="ECO:0000313" key="5">
    <source>
        <dbReference type="EMBL" id="SUJ12227.1"/>
    </source>
</evidence>
<dbReference type="PROSITE" id="PS50206">
    <property type="entry name" value="RHODANESE_3"/>
    <property type="match status" value="2"/>
</dbReference>
<dbReference type="RefSeq" id="WP_109247625.1">
    <property type="nucleotide sequence ID" value="NZ_AP024609.1"/>
</dbReference>
<dbReference type="PANTHER" id="PTHR11364">
    <property type="entry name" value="THIOSULFATE SULFERTANSFERASE"/>
    <property type="match status" value="1"/>
</dbReference>
<organism evidence="5 6">
    <name type="scientific">Shewanella algae</name>
    <dbReference type="NCBI Taxonomy" id="38313"/>
    <lineage>
        <taxon>Bacteria</taxon>
        <taxon>Pseudomonadati</taxon>
        <taxon>Pseudomonadota</taxon>
        <taxon>Gammaproteobacteria</taxon>
        <taxon>Alteromonadales</taxon>
        <taxon>Shewanellaceae</taxon>
        <taxon>Shewanella</taxon>
    </lineage>
</organism>
<keyword evidence="3" id="KW-0812">Transmembrane</keyword>
<evidence type="ECO:0000256" key="3">
    <source>
        <dbReference type="SAM" id="Phobius"/>
    </source>
</evidence>
<dbReference type="InterPro" id="IPR001763">
    <property type="entry name" value="Rhodanese-like_dom"/>
</dbReference>
<evidence type="ECO:0000259" key="4">
    <source>
        <dbReference type="PROSITE" id="PS50206"/>
    </source>
</evidence>
<dbReference type="EMBL" id="UGYO01000002">
    <property type="protein sequence ID" value="SUJ12227.1"/>
    <property type="molecule type" value="Genomic_DNA"/>
</dbReference>
<dbReference type="GO" id="GO:0016784">
    <property type="term" value="F:3-mercaptopyruvate sulfurtransferase activity"/>
    <property type="evidence" value="ECO:0007669"/>
    <property type="project" value="UniProtKB-EC"/>
</dbReference>
<feature type="domain" description="Rhodanese" evidence="4">
    <location>
        <begin position="164"/>
        <end position="281"/>
    </location>
</feature>
<evidence type="ECO:0000256" key="2">
    <source>
        <dbReference type="ARBA" id="ARBA00022737"/>
    </source>
</evidence>
<evidence type="ECO:0000313" key="6">
    <source>
        <dbReference type="Proteomes" id="UP000254069"/>
    </source>
</evidence>
<evidence type="ECO:0000256" key="1">
    <source>
        <dbReference type="ARBA" id="ARBA00022679"/>
    </source>
</evidence>
<dbReference type="SUPFAM" id="SSF52821">
    <property type="entry name" value="Rhodanese/Cell cycle control phosphatase"/>
    <property type="match status" value="2"/>
</dbReference>
<accession>A0A380C600</accession>
<dbReference type="SMART" id="SM00450">
    <property type="entry name" value="RHOD"/>
    <property type="match status" value="2"/>
</dbReference>
<gene>
    <name evidence="5" type="primary">sseA</name>
    <name evidence="5" type="ORF">NCTC10738_04375</name>
</gene>
<proteinExistence type="predicted"/>
<keyword evidence="5" id="KW-0670">Pyruvate</keyword>
<dbReference type="InterPro" id="IPR036873">
    <property type="entry name" value="Rhodanese-like_dom_sf"/>
</dbReference>
<keyword evidence="3" id="KW-0472">Membrane</keyword>
<feature type="domain" description="Rhodanese" evidence="4">
    <location>
        <begin position="16"/>
        <end position="133"/>
    </location>
</feature>
<dbReference type="AlphaFoldDB" id="A0A380C600"/>
<dbReference type="GO" id="GO:0004792">
    <property type="term" value="F:thiosulfate-cyanide sulfurtransferase activity"/>
    <property type="evidence" value="ECO:0007669"/>
    <property type="project" value="TreeGrafter"/>
</dbReference>
<dbReference type="InterPro" id="IPR045078">
    <property type="entry name" value="TST/MPST-like"/>
</dbReference>
<dbReference type="EC" id="2.8.1.2" evidence="5"/>
<dbReference type="Pfam" id="PF00581">
    <property type="entry name" value="Rhodanese"/>
    <property type="match status" value="2"/>
</dbReference>
<reference evidence="5 6" key="1">
    <citation type="submission" date="2018-06" db="EMBL/GenBank/DDBJ databases">
        <authorList>
            <consortium name="Pathogen Informatics"/>
            <person name="Doyle S."/>
        </authorList>
    </citation>
    <scope>NUCLEOTIDE SEQUENCE [LARGE SCALE GENOMIC DNA]</scope>
    <source>
        <strain evidence="5 6">NCTC10738</strain>
    </source>
</reference>
<dbReference type="CDD" id="cd01448">
    <property type="entry name" value="TST_Repeat_1"/>
    <property type="match status" value="1"/>
</dbReference>
<keyword evidence="1 5" id="KW-0808">Transferase</keyword>
<keyword evidence="2" id="KW-0677">Repeat</keyword>
<dbReference type="CDD" id="cd01449">
    <property type="entry name" value="TST_Repeat_2"/>
    <property type="match status" value="1"/>
</dbReference>
<dbReference type="PANTHER" id="PTHR11364:SF27">
    <property type="entry name" value="SULFURTRANSFERASE"/>
    <property type="match status" value="1"/>
</dbReference>
<dbReference type="Gene3D" id="3.40.250.10">
    <property type="entry name" value="Rhodanese-like domain"/>
    <property type="match status" value="2"/>
</dbReference>